<dbReference type="EMBL" id="JAEHOE010000058">
    <property type="protein sequence ID" value="KAG2490838.1"/>
    <property type="molecule type" value="Genomic_DNA"/>
</dbReference>
<sequence length="180" mass="19007">MVVKAGAAHAGITVDGGGHQAILQAMQAQQAAIQGQQAAIQGQQAAIHGQQAAIQGQQATIQAQQAAIQGQQAVLQNMLLNTQLVMIVYSRNNRAHIKNSQARPSERLTPLYVERVGGAHPVGTLPATVNVVFPGTPSAVAMLTTAEINALEAFYGEQFAGQTLDDRRTAFALYIGVRMQ</sequence>
<dbReference type="Proteomes" id="UP000612055">
    <property type="component" value="Unassembled WGS sequence"/>
</dbReference>
<evidence type="ECO:0000313" key="1">
    <source>
        <dbReference type="EMBL" id="KAG2490838.1"/>
    </source>
</evidence>
<dbReference type="AlphaFoldDB" id="A0A835XXJ4"/>
<organism evidence="1 2">
    <name type="scientific">Edaphochlamys debaryana</name>
    <dbReference type="NCBI Taxonomy" id="47281"/>
    <lineage>
        <taxon>Eukaryota</taxon>
        <taxon>Viridiplantae</taxon>
        <taxon>Chlorophyta</taxon>
        <taxon>core chlorophytes</taxon>
        <taxon>Chlorophyceae</taxon>
        <taxon>CS clade</taxon>
        <taxon>Chlamydomonadales</taxon>
        <taxon>Chlamydomonadales incertae sedis</taxon>
        <taxon>Edaphochlamys</taxon>
    </lineage>
</organism>
<name>A0A835XXJ4_9CHLO</name>
<accession>A0A835XXJ4</accession>
<evidence type="ECO:0000313" key="2">
    <source>
        <dbReference type="Proteomes" id="UP000612055"/>
    </source>
</evidence>
<proteinExistence type="predicted"/>
<protein>
    <submittedName>
        <fullName evidence="1">Uncharacterized protein</fullName>
    </submittedName>
</protein>
<comment type="caution">
    <text evidence="1">The sequence shown here is derived from an EMBL/GenBank/DDBJ whole genome shotgun (WGS) entry which is preliminary data.</text>
</comment>
<reference evidence="1" key="1">
    <citation type="journal article" date="2020" name="bioRxiv">
        <title>Comparative genomics of Chlamydomonas.</title>
        <authorList>
            <person name="Craig R.J."/>
            <person name="Hasan A.R."/>
            <person name="Ness R.W."/>
            <person name="Keightley P.D."/>
        </authorList>
    </citation>
    <scope>NUCLEOTIDE SEQUENCE</scope>
    <source>
        <strain evidence="1">CCAP 11/70</strain>
    </source>
</reference>
<keyword evidence="2" id="KW-1185">Reference proteome</keyword>
<gene>
    <name evidence="1" type="ORF">HYH03_010757</name>
</gene>